<dbReference type="GO" id="GO:0034237">
    <property type="term" value="F:protein kinase A regulatory subunit binding"/>
    <property type="evidence" value="ECO:0007669"/>
    <property type="project" value="TreeGrafter"/>
</dbReference>
<evidence type="ECO:0000313" key="2">
    <source>
        <dbReference type="Proteomes" id="UP000242457"/>
    </source>
</evidence>
<gene>
    <name evidence="1" type="ORF">APICC_02113</name>
</gene>
<dbReference type="GO" id="GO:0016301">
    <property type="term" value="F:kinase activity"/>
    <property type="evidence" value="ECO:0007669"/>
    <property type="project" value="UniProtKB-KW"/>
</dbReference>
<dbReference type="Proteomes" id="UP000242457">
    <property type="component" value="Unassembled WGS sequence"/>
</dbReference>
<dbReference type="GO" id="GO:0005952">
    <property type="term" value="C:cAMP-dependent protein kinase complex"/>
    <property type="evidence" value="ECO:0007669"/>
    <property type="project" value="TreeGrafter"/>
</dbReference>
<dbReference type="InterPro" id="IPR025663">
    <property type="entry name" value="AKAP_28"/>
</dbReference>
<dbReference type="AlphaFoldDB" id="A0A2A3EJR2"/>
<organism evidence="1 2">
    <name type="scientific">Apis cerana cerana</name>
    <name type="common">Oriental honeybee</name>
    <dbReference type="NCBI Taxonomy" id="94128"/>
    <lineage>
        <taxon>Eukaryota</taxon>
        <taxon>Metazoa</taxon>
        <taxon>Ecdysozoa</taxon>
        <taxon>Arthropoda</taxon>
        <taxon>Hexapoda</taxon>
        <taxon>Insecta</taxon>
        <taxon>Pterygota</taxon>
        <taxon>Neoptera</taxon>
        <taxon>Endopterygota</taxon>
        <taxon>Hymenoptera</taxon>
        <taxon>Apocrita</taxon>
        <taxon>Aculeata</taxon>
        <taxon>Apoidea</taxon>
        <taxon>Anthophila</taxon>
        <taxon>Apidae</taxon>
        <taxon>Apis</taxon>
    </lineage>
</organism>
<dbReference type="Pfam" id="PF14469">
    <property type="entry name" value="AKAP28"/>
    <property type="match status" value="1"/>
</dbReference>
<dbReference type="InterPro" id="IPR053084">
    <property type="entry name" value="AKAP"/>
</dbReference>
<proteinExistence type="predicted"/>
<evidence type="ECO:0000313" key="1">
    <source>
        <dbReference type="EMBL" id="PBC31967.1"/>
    </source>
</evidence>
<dbReference type="STRING" id="94128.A0A2A3EJR2"/>
<name>A0A2A3EJR2_APICC</name>
<keyword evidence="2" id="KW-1185">Reference proteome</keyword>
<dbReference type="PANTHER" id="PTHR35075">
    <property type="entry name" value="A-KINASE ANCHOR PROTEIN 14"/>
    <property type="match status" value="1"/>
</dbReference>
<dbReference type="EMBL" id="KZ288223">
    <property type="protein sequence ID" value="PBC31967.1"/>
    <property type="molecule type" value="Genomic_DNA"/>
</dbReference>
<keyword evidence="1" id="KW-0808">Transferase</keyword>
<dbReference type="PANTHER" id="PTHR35075:SF1">
    <property type="entry name" value="A-KINASE ANCHOR PROTEIN 14"/>
    <property type="match status" value="1"/>
</dbReference>
<accession>A0A2A3EJR2</accession>
<reference evidence="1 2" key="1">
    <citation type="submission" date="2014-07" db="EMBL/GenBank/DDBJ databases">
        <title>Genomic and transcriptomic analysis on Apis cerana provide comprehensive insights into honey bee biology.</title>
        <authorList>
            <person name="Diao Q."/>
            <person name="Sun L."/>
            <person name="Zheng H."/>
            <person name="Zheng H."/>
            <person name="Xu S."/>
            <person name="Wang S."/>
            <person name="Zeng Z."/>
            <person name="Hu F."/>
            <person name="Su S."/>
            <person name="Wu J."/>
        </authorList>
    </citation>
    <scope>NUCLEOTIDE SEQUENCE [LARGE SCALE GENOMIC DNA]</scope>
    <source>
        <tissue evidence="1">Pupae without intestine</tissue>
    </source>
</reference>
<keyword evidence="1" id="KW-0418">Kinase</keyword>
<sequence>MLVCKESSHFNIRLEYIDHDYQSYRTITDFIKRFINQAILNTFSIIDNLGDLTFDNDVSFRKLGYFGNEWATCGSFNSRNGLESITSEMKSWNALSALKDWMFHINFIGLQHKQRVEIFTYQVIWSVPTPEFPEPMVTVSVYFHVAISYIYPPHYPADITYVFEGHQFKHSLNMIFRPKWLYDILDMKTIIFKTIDF</sequence>
<dbReference type="OrthoDB" id="2148342at2759"/>
<protein>
    <submittedName>
        <fullName evidence="1">A-kinase anchor protein</fullName>
    </submittedName>
</protein>